<feature type="chain" id="PRO_5006517112" description="Carboxypeptidase" evidence="7">
    <location>
        <begin position="17"/>
        <end position="422"/>
    </location>
</feature>
<dbReference type="SUPFAM" id="SSF53474">
    <property type="entry name" value="alpha/beta-Hydrolases"/>
    <property type="match status" value="1"/>
</dbReference>
<dbReference type="EC" id="3.4.16.-" evidence="7"/>
<accession>A0A0K8SAM4</accession>
<dbReference type="Gene3D" id="3.40.50.1820">
    <property type="entry name" value="alpha/beta hydrolase"/>
    <property type="match status" value="2"/>
</dbReference>
<proteinExistence type="inferred from homology"/>
<evidence type="ECO:0000256" key="4">
    <source>
        <dbReference type="ARBA" id="ARBA00022729"/>
    </source>
</evidence>
<dbReference type="InterPro" id="IPR001563">
    <property type="entry name" value="Peptidase_S10"/>
</dbReference>
<dbReference type="PANTHER" id="PTHR11802">
    <property type="entry name" value="SERINE PROTEASE FAMILY S10 SERINE CARBOXYPEPTIDASE"/>
    <property type="match status" value="1"/>
</dbReference>
<dbReference type="PROSITE" id="PS00131">
    <property type="entry name" value="CARBOXYPEPT_SER_SER"/>
    <property type="match status" value="1"/>
</dbReference>
<evidence type="ECO:0000256" key="7">
    <source>
        <dbReference type="RuleBase" id="RU361156"/>
    </source>
</evidence>
<organism evidence="8">
    <name type="scientific">Lygus hesperus</name>
    <name type="common">Western plant bug</name>
    <dbReference type="NCBI Taxonomy" id="30085"/>
    <lineage>
        <taxon>Eukaryota</taxon>
        <taxon>Metazoa</taxon>
        <taxon>Ecdysozoa</taxon>
        <taxon>Arthropoda</taxon>
        <taxon>Hexapoda</taxon>
        <taxon>Insecta</taxon>
        <taxon>Pterygota</taxon>
        <taxon>Neoptera</taxon>
        <taxon>Paraneoptera</taxon>
        <taxon>Hemiptera</taxon>
        <taxon>Heteroptera</taxon>
        <taxon>Panheteroptera</taxon>
        <taxon>Cimicomorpha</taxon>
        <taxon>Miridae</taxon>
        <taxon>Mirini</taxon>
        <taxon>Lygus</taxon>
    </lineage>
</organism>
<evidence type="ECO:0000256" key="1">
    <source>
        <dbReference type="ARBA" id="ARBA00009431"/>
    </source>
</evidence>
<keyword evidence="2 7" id="KW-0121">Carboxypeptidase</keyword>
<dbReference type="GO" id="GO:0004185">
    <property type="term" value="F:serine-type carboxypeptidase activity"/>
    <property type="evidence" value="ECO:0007669"/>
    <property type="project" value="UniProtKB-UniRule"/>
</dbReference>
<keyword evidence="6" id="KW-0325">Glycoprotein</keyword>
<feature type="signal peptide" evidence="7">
    <location>
        <begin position="1"/>
        <end position="16"/>
    </location>
</feature>
<dbReference type="InterPro" id="IPR029058">
    <property type="entry name" value="AB_hydrolase_fold"/>
</dbReference>
<dbReference type="GO" id="GO:0006508">
    <property type="term" value="P:proteolysis"/>
    <property type="evidence" value="ECO:0007669"/>
    <property type="project" value="UniProtKB-KW"/>
</dbReference>
<name>A0A0K8SAM4_LYGHE</name>
<keyword evidence="5 7" id="KW-0378">Hydrolase</keyword>
<protein>
    <recommendedName>
        <fullName evidence="7">Carboxypeptidase</fullName>
        <ecNumber evidence="7">3.4.16.-</ecNumber>
    </recommendedName>
</protein>
<evidence type="ECO:0000256" key="3">
    <source>
        <dbReference type="ARBA" id="ARBA00022670"/>
    </source>
</evidence>
<dbReference type="EMBL" id="GBRD01015622">
    <property type="protein sequence ID" value="JAG50204.1"/>
    <property type="molecule type" value="Transcribed_RNA"/>
</dbReference>
<dbReference type="InterPro" id="IPR018202">
    <property type="entry name" value="Ser_caboxypep_ser_AS"/>
</dbReference>
<comment type="similarity">
    <text evidence="1 7">Belongs to the peptidase S10 family.</text>
</comment>
<reference evidence="8" key="1">
    <citation type="submission" date="2014-09" db="EMBL/GenBank/DDBJ databases">
        <authorList>
            <person name="Magalhaes I.L.F."/>
            <person name="Oliveira U."/>
            <person name="Santos F.R."/>
            <person name="Vidigal T.H.D.A."/>
            <person name="Brescovit A.D."/>
            <person name="Santos A.J."/>
        </authorList>
    </citation>
    <scope>NUCLEOTIDE SEQUENCE</scope>
</reference>
<sequence length="422" mass="48133">MRYLVVISAVWCLSEGFRIDYRTSTEAAPEEKGEPLILTSYIQNGSISSGREASKVKPLVDGIVSYSGFFTVNSSSNGNLFFWYFPAENTPEEAPVMLWLQGGPGGSSMYGLFLEHGPMRLTEDFQLEKRPTRWTQNIHMIYVDNPVGTGFSFSDRQGYSKTEDQVSTNLYESLTQFFQLFPELVKNEFFVAGESYAGKYVPALADKIHRENPTAEVKINLKGLAIGDGVVDPMPMLGHTMADKPVFEVQNELSADHIDARFHHNLERQRQPKTEIELILNQYLNRADVQKQIHANGVDYDWLNFDVLNLLDKYDWNTPVTPWVEQLLSHCRILYYNGKIDNLIDYKSTEKFVNTLKWSGSEEFRTAKMTDWTVQGENAGNFKTGGNLTLVQVNKAGHMVPEDQPKWAYEMINKFVKNEPLM</sequence>
<keyword evidence="3 7" id="KW-0645">Protease</keyword>
<dbReference type="AlphaFoldDB" id="A0A0K8SAM4"/>
<keyword evidence="4 7" id="KW-0732">Signal</keyword>
<evidence type="ECO:0000256" key="5">
    <source>
        <dbReference type="ARBA" id="ARBA00022801"/>
    </source>
</evidence>
<evidence type="ECO:0000313" key="8">
    <source>
        <dbReference type="EMBL" id="JAG50204.1"/>
    </source>
</evidence>
<dbReference type="PANTHER" id="PTHR11802:SF472">
    <property type="entry name" value="SERINE CARBOXYPEPTIDASE CPVL-RELATED"/>
    <property type="match status" value="1"/>
</dbReference>
<evidence type="ECO:0000256" key="2">
    <source>
        <dbReference type="ARBA" id="ARBA00022645"/>
    </source>
</evidence>
<evidence type="ECO:0000256" key="6">
    <source>
        <dbReference type="ARBA" id="ARBA00023180"/>
    </source>
</evidence>
<dbReference type="Pfam" id="PF00450">
    <property type="entry name" value="Peptidase_S10"/>
    <property type="match status" value="2"/>
</dbReference>
<dbReference type="PRINTS" id="PR00724">
    <property type="entry name" value="CRBOXYPTASEC"/>
</dbReference>